<sequence>MATYTSTLPDQLLTELAKASENLKMPKNKIIEKAVEVYLEELDKAAYRKSFQRAAKDKDMMAMAEEGMADYFQMLLDYENEN</sequence>
<dbReference type="Proteomes" id="UP000599179">
    <property type="component" value="Unassembled WGS sequence"/>
</dbReference>
<evidence type="ECO:0000259" key="1">
    <source>
        <dbReference type="Pfam" id="PF12651"/>
    </source>
</evidence>
<protein>
    <recommendedName>
        <fullName evidence="1">Predicted DNA-binding protein ribbon-helix-helix domain-containing protein</fullName>
    </recommendedName>
</protein>
<keyword evidence="3" id="KW-1185">Reference proteome</keyword>
<gene>
    <name evidence="2" type="ORF">GCM10010832_01680</name>
</gene>
<evidence type="ECO:0000313" key="2">
    <source>
        <dbReference type="EMBL" id="GGE24617.1"/>
    </source>
</evidence>
<proteinExistence type="predicted"/>
<evidence type="ECO:0000313" key="3">
    <source>
        <dbReference type="Proteomes" id="UP000599179"/>
    </source>
</evidence>
<dbReference type="Gene3D" id="1.10.1220.10">
    <property type="entry name" value="Met repressor-like"/>
    <property type="match status" value="1"/>
</dbReference>
<dbReference type="RefSeq" id="WP_188457180.1">
    <property type="nucleotide sequence ID" value="NZ_BMGM01000001.1"/>
</dbReference>
<comment type="caution">
    <text evidence="2">The sequence shown here is derived from an EMBL/GenBank/DDBJ whole genome shotgun (WGS) entry which is preliminary data.</text>
</comment>
<name>A0ABQ1SDG4_9FLAO</name>
<reference evidence="3" key="1">
    <citation type="journal article" date="2019" name="Int. J. Syst. Evol. Microbiol.">
        <title>The Global Catalogue of Microorganisms (GCM) 10K type strain sequencing project: providing services to taxonomists for standard genome sequencing and annotation.</title>
        <authorList>
            <consortium name="The Broad Institute Genomics Platform"/>
            <consortium name="The Broad Institute Genome Sequencing Center for Infectious Disease"/>
            <person name="Wu L."/>
            <person name="Ma J."/>
        </authorList>
    </citation>
    <scope>NUCLEOTIDE SEQUENCE [LARGE SCALE GENOMIC DNA]</scope>
    <source>
        <strain evidence="3">CGMCC 1.12931</strain>
    </source>
</reference>
<dbReference type="Pfam" id="PF12651">
    <property type="entry name" value="RHH_3"/>
    <property type="match status" value="1"/>
</dbReference>
<organism evidence="2 3">
    <name type="scientific">Psychroflexus planctonicus</name>
    <dbReference type="NCBI Taxonomy" id="1526575"/>
    <lineage>
        <taxon>Bacteria</taxon>
        <taxon>Pseudomonadati</taxon>
        <taxon>Bacteroidota</taxon>
        <taxon>Flavobacteriia</taxon>
        <taxon>Flavobacteriales</taxon>
        <taxon>Flavobacteriaceae</taxon>
        <taxon>Psychroflexus</taxon>
    </lineage>
</organism>
<dbReference type="InterPro" id="IPR013321">
    <property type="entry name" value="Arc_rbn_hlx_hlx"/>
</dbReference>
<accession>A0ABQ1SDG4</accession>
<dbReference type="InterPro" id="IPR038733">
    <property type="entry name" value="Predicted_DNA_bind_prot_RHH"/>
</dbReference>
<feature type="domain" description="Predicted DNA-binding protein ribbon-helix-helix" evidence="1">
    <location>
        <begin position="4"/>
        <end position="41"/>
    </location>
</feature>
<dbReference type="EMBL" id="BMGM01000001">
    <property type="protein sequence ID" value="GGE24617.1"/>
    <property type="molecule type" value="Genomic_DNA"/>
</dbReference>